<dbReference type="EMBL" id="JACOOH010000005">
    <property type="protein sequence ID" value="MBC5622117.1"/>
    <property type="molecule type" value="Genomic_DNA"/>
</dbReference>
<comment type="caution">
    <text evidence="2">The sequence shown here is derived from an EMBL/GenBank/DDBJ whole genome shotgun (WGS) entry which is preliminary data.</text>
</comment>
<evidence type="ECO:0008006" key="4">
    <source>
        <dbReference type="Google" id="ProtNLM"/>
    </source>
</evidence>
<evidence type="ECO:0000313" key="3">
    <source>
        <dbReference type="Proteomes" id="UP000646484"/>
    </source>
</evidence>
<accession>A0ABR7D2G4</accession>
<keyword evidence="1" id="KW-1133">Transmembrane helix</keyword>
<keyword evidence="1" id="KW-0472">Membrane</keyword>
<sequence length="171" mass="18415">MKKRIFILTGVTIVIAFVIAILYFGKGEKGEGVCDTTTLVGVYEGEATLDIPEKIRSMAKDSNGNSLIPDGPIPCKVAIGTDGEGKVGLELVGFKMPVEGVEMKAIPCSVTLLDGAFRLAGDGKVDYGGQKFSYSHKGKMKDEELELSATLTIIPFVIEPKVIFKGRRMIQ</sequence>
<proteinExistence type="predicted"/>
<evidence type="ECO:0000313" key="2">
    <source>
        <dbReference type="EMBL" id="MBC5622117.1"/>
    </source>
</evidence>
<keyword evidence="1" id="KW-0812">Transmembrane</keyword>
<evidence type="ECO:0000256" key="1">
    <source>
        <dbReference type="SAM" id="Phobius"/>
    </source>
</evidence>
<name>A0ABR7D2G4_9BACT</name>
<keyword evidence="3" id="KW-1185">Reference proteome</keyword>
<reference evidence="2 3" key="1">
    <citation type="submission" date="2020-08" db="EMBL/GenBank/DDBJ databases">
        <title>Genome public.</title>
        <authorList>
            <person name="Liu C."/>
            <person name="Sun Q."/>
        </authorList>
    </citation>
    <scope>NUCLEOTIDE SEQUENCE [LARGE SCALE GENOMIC DNA]</scope>
    <source>
        <strain evidence="2 3">NSJ-56</strain>
    </source>
</reference>
<dbReference type="Proteomes" id="UP000646484">
    <property type="component" value="Unassembled WGS sequence"/>
</dbReference>
<feature type="transmembrane region" description="Helical" evidence="1">
    <location>
        <begin position="5"/>
        <end position="25"/>
    </location>
</feature>
<dbReference type="RefSeq" id="WP_186976589.1">
    <property type="nucleotide sequence ID" value="NZ_JACOOH010000005.1"/>
</dbReference>
<organism evidence="2 3">
    <name type="scientific">Butyricimonas hominis</name>
    <dbReference type="NCBI Taxonomy" id="2763032"/>
    <lineage>
        <taxon>Bacteria</taxon>
        <taxon>Pseudomonadati</taxon>
        <taxon>Bacteroidota</taxon>
        <taxon>Bacteroidia</taxon>
        <taxon>Bacteroidales</taxon>
        <taxon>Odoribacteraceae</taxon>
        <taxon>Butyricimonas</taxon>
    </lineage>
</organism>
<protein>
    <recommendedName>
        <fullName evidence="4">Lipocalin-like domain-containing protein</fullName>
    </recommendedName>
</protein>
<gene>
    <name evidence="2" type="ORF">H8S64_13495</name>
</gene>